<gene>
    <name evidence="2" type="ORF">MYCGRDRAFT_90594</name>
</gene>
<dbReference type="InParanoid" id="F9X3H7"/>
<dbReference type="OrthoDB" id="10521512at2759"/>
<dbReference type="Proteomes" id="UP000008062">
    <property type="component" value="Chromosome 2"/>
</dbReference>
<name>F9X3H7_ZYMTI</name>
<protein>
    <submittedName>
        <fullName evidence="2">Uncharacterized protein</fullName>
    </submittedName>
</protein>
<reference evidence="2 3" key="1">
    <citation type="journal article" date="2011" name="PLoS Genet.">
        <title>Finished genome of the fungal wheat pathogen Mycosphaerella graminicola reveals dispensome structure, chromosome plasticity, and stealth pathogenesis.</title>
        <authorList>
            <person name="Goodwin S.B."/>
            <person name="Ben M'barek S."/>
            <person name="Dhillon B."/>
            <person name="Wittenberg A.H.J."/>
            <person name="Crane C.F."/>
            <person name="Hane J.K."/>
            <person name="Foster A.J."/>
            <person name="Van der Lee T.A.J."/>
            <person name="Grimwood J."/>
            <person name="Aerts A."/>
            <person name="Antoniw J."/>
            <person name="Bailey A."/>
            <person name="Bluhm B."/>
            <person name="Bowler J."/>
            <person name="Bristow J."/>
            <person name="van der Burgt A."/>
            <person name="Canto-Canche B."/>
            <person name="Churchill A.C.L."/>
            <person name="Conde-Ferraez L."/>
            <person name="Cools H.J."/>
            <person name="Coutinho P.M."/>
            <person name="Csukai M."/>
            <person name="Dehal P."/>
            <person name="De Wit P."/>
            <person name="Donzelli B."/>
            <person name="van de Geest H.C."/>
            <person name="van Ham R.C.H.J."/>
            <person name="Hammond-Kosack K.E."/>
            <person name="Henrissat B."/>
            <person name="Kilian A."/>
            <person name="Kobayashi A.K."/>
            <person name="Koopmann E."/>
            <person name="Kourmpetis Y."/>
            <person name="Kuzniar A."/>
            <person name="Lindquist E."/>
            <person name="Lombard V."/>
            <person name="Maliepaard C."/>
            <person name="Martins N."/>
            <person name="Mehrabi R."/>
            <person name="Nap J.P.H."/>
            <person name="Ponomarenko A."/>
            <person name="Rudd J.J."/>
            <person name="Salamov A."/>
            <person name="Schmutz J."/>
            <person name="Schouten H.J."/>
            <person name="Shapiro H."/>
            <person name="Stergiopoulos I."/>
            <person name="Torriani S.F.F."/>
            <person name="Tu H."/>
            <person name="de Vries R.P."/>
            <person name="Waalwijk C."/>
            <person name="Ware S.B."/>
            <person name="Wiebenga A."/>
            <person name="Zwiers L.-H."/>
            <person name="Oliver R.P."/>
            <person name="Grigoriev I.V."/>
            <person name="Kema G.H.J."/>
        </authorList>
    </citation>
    <scope>NUCLEOTIDE SEQUENCE [LARGE SCALE GENOMIC DNA]</scope>
    <source>
        <strain evidence="3">CBS 115943 / IPO323</strain>
    </source>
</reference>
<dbReference type="OMA" id="KACVEWE"/>
<proteinExistence type="predicted"/>
<dbReference type="GeneID" id="13399344"/>
<feature type="compositionally biased region" description="Acidic residues" evidence="1">
    <location>
        <begin position="291"/>
        <end position="303"/>
    </location>
</feature>
<evidence type="ECO:0000313" key="3">
    <source>
        <dbReference type="Proteomes" id="UP000008062"/>
    </source>
</evidence>
<accession>F9X3H7</accession>
<evidence type="ECO:0000313" key="2">
    <source>
        <dbReference type="EMBL" id="EGP90632.1"/>
    </source>
</evidence>
<feature type="compositionally biased region" description="Acidic residues" evidence="1">
    <location>
        <begin position="343"/>
        <end position="373"/>
    </location>
</feature>
<keyword evidence="3" id="KW-1185">Reference proteome</keyword>
<dbReference type="AlphaFoldDB" id="F9X3H7"/>
<feature type="compositionally biased region" description="Basic and acidic residues" evidence="1">
    <location>
        <begin position="304"/>
        <end position="324"/>
    </location>
</feature>
<organism evidence="2 3">
    <name type="scientific">Zymoseptoria tritici (strain CBS 115943 / IPO323)</name>
    <name type="common">Speckled leaf blotch fungus</name>
    <name type="synonym">Septoria tritici</name>
    <dbReference type="NCBI Taxonomy" id="336722"/>
    <lineage>
        <taxon>Eukaryota</taxon>
        <taxon>Fungi</taxon>
        <taxon>Dikarya</taxon>
        <taxon>Ascomycota</taxon>
        <taxon>Pezizomycotina</taxon>
        <taxon>Dothideomycetes</taxon>
        <taxon>Dothideomycetidae</taxon>
        <taxon>Mycosphaerellales</taxon>
        <taxon>Mycosphaerellaceae</taxon>
        <taxon>Zymoseptoria</taxon>
    </lineage>
</organism>
<dbReference type="RefSeq" id="XP_003855656.1">
    <property type="nucleotide sequence ID" value="XM_003855608.1"/>
</dbReference>
<sequence>MYEALATWFFLAPLQRIRIREGHSLGTKRATLRKMSSAFARLTAFGALENSSVGVPAPHLSNTLDSSQLDLHNNNMSSTMAIGGFQPFPNEMYGLVFGALLKQVRAYHIKKEFDNGRRKTPRFGQWLVPVASDTLNVARASHETNALFYDEILRCATSSKKPTKMIAYIKNLNFRHLQDFIKNGLTTAQQQRLAESTEPKIIAILDFDGDEYKTKEFGQWIGFIQNSDVRVEYMAGDLGDPYAVRAKLEGTFMRAFDDRRGMLEIYKACVVGLMNLRVARERVAALYEEIPEDEADDDDEEGEDRAAATRRANEEMAKKMEASKVGKGTGLGALLGLDTTAGAEEDEVEDGDESMGEDSDSDPENMSSSDEDE</sequence>
<dbReference type="EMBL" id="CM001197">
    <property type="protein sequence ID" value="EGP90632.1"/>
    <property type="molecule type" value="Genomic_DNA"/>
</dbReference>
<dbReference type="HOGENOM" id="CLU_742287_0_0_1"/>
<evidence type="ECO:0000256" key="1">
    <source>
        <dbReference type="SAM" id="MobiDB-lite"/>
    </source>
</evidence>
<feature type="region of interest" description="Disordered" evidence="1">
    <location>
        <begin position="291"/>
        <end position="373"/>
    </location>
</feature>
<dbReference type="KEGG" id="ztr:MYCGRDRAFT_90594"/>